<evidence type="ECO:0000256" key="6">
    <source>
        <dbReference type="ARBA" id="ARBA00023315"/>
    </source>
</evidence>
<comment type="caution">
    <text evidence="14">The sequence shown here is derived from an EMBL/GenBank/DDBJ whole genome shotgun (WGS) entry which is preliminary data.</text>
</comment>
<reference evidence="14" key="1">
    <citation type="submission" date="2021-01" db="EMBL/GenBank/DDBJ databases">
        <title>Adiantum capillus-veneris genome.</title>
        <authorList>
            <person name="Fang Y."/>
            <person name="Liao Q."/>
        </authorList>
    </citation>
    <scope>NUCLEOTIDE SEQUENCE</scope>
    <source>
        <strain evidence="14">H3</strain>
        <tissue evidence="14">Leaf</tissue>
    </source>
</reference>
<comment type="subcellular location">
    <subcellularLocation>
        <location evidence="1">Endoplasmic reticulum</location>
    </subcellularLocation>
</comment>
<dbReference type="PANTHER" id="PTHR31650:SF1">
    <property type="entry name" value="WAX ESTER SYNTHASE_DIACYLGLYCEROL ACYLTRANSFERASE 4-RELATED"/>
    <property type="match status" value="1"/>
</dbReference>
<comment type="pathway">
    <text evidence="2">Glycerolipid metabolism; triacylglycerol biosynthesis.</text>
</comment>
<keyword evidence="11" id="KW-0472">Membrane</keyword>
<dbReference type="PANTHER" id="PTHR31650">
    <property type="entry name" value="O-ACYLTRANSFERASE (WSD1-LIKE) FAMILY PROTEIN"/>
    <property type="match status" value="1"/>
</dbReference>
<dbReference type="InterPro" id="IPR045034">
    <property type="entry name" value="O-acyltransferase_WSD1-like"/>
</dbReference>
<proteinExistence type="inferred from homology"/>
<evidence type="ECO:0000313" key="14">
    <source>
        <dbReference type="EMBL" id="KAI5060072.1"/>
    </source>
</evidence>
<dbReference type="GO" id="GO:0047196">
    <property type="term" value="F:long-chain-alcohol O-fatty-acyltransferase activity"/>
    <property type="evidence" value="ECO:0007669"/>
    <property type="project" value="UniProtKB-EC"/>
</dbReference>
<evidence type="ECO:0000256" key="3">
    <source>
        <dbReference type="ARBA" id="ARBA00005189"/>
    </source>
</evidence>
<comment type="catalytic activity">
    <reaction evidence="9">
        <text>an acyl-CoA + a 1,2-diacyl-sn-glycerol = a triacyl-sn-glycerol + CoA</text>
        <dbReference type="Rhea" id="RHEA:10868"/>
        <dbReference type="ChEBI" id="CHEBI:17815"/>
        <dbReference type="ChEBI" id="CHEBI:57287"/>
        <dbReference type="ChEBI" id="CHEBI:58342"/>
        <dbReference type="ChEBI" id="CHEBI:64615"/>
        <dbReference type="EC" id="2.3.1.20"/>
    </reaction>
</comment>
<feature type="domain" description="O-acyltransferase WSD1 C-terminal" evidence="13">
    <location>
        <begin position="332"/>
        <end position="476"/>
    </location>
</feature>
<dbReference type="Proteomes" id="UP000886520">
    <property type="component" value="Chromosome 24"/>
</dbReference>
<comment type="catalytic activity">
    <reaction evidence="8">
        <text>a long chain fatty alcohol + a fatty acyl-CoA = a long-chain alcohol wax ester + CoA</text>
        <dbReference type="Rhea" id="RHEA:38443"/>
        <dbReference type="ChEBI" id="CHEBI:17135"/>
        <dbReference type="ChEBI" id="CHEBI:57287"/>
        <dbReference type="ChEBI" id="CHEBI:77636"/>
        <dbReference type="ChEBI" id="CHEBI:235323"/>
        <dbReference type="EC" id="2.3.1.75"/>
    </reaction>
</comment>
<dbReference type="AlphaFoldDB" id="A0A9D4U2S4"/>
<name>A0A9D4U2S4_ADICA</name>
<gene>
    <name evidence="14" type="ORF">GOP47_0024492</name>
</gene>
<evidence type="ECO:0000256" key="8">
    <source>
        <dbReference type="ARBA" id="ARBA00047604"/>
    </source>
</evidence>
<dbReference type="Pfam" id="PF03007">
    <property type="entry name" value="WS_DGAT_cat"/>
    <property type="match status" value="1"/>
</dbReference>
<evidence type="ECO:0000259" key="12">
    <source>
        <dbReference type="Pfam" id="PF03007"/>
    </source>
</evidence>
<evidence type="ECO:0000256" key="7">
    <source>
        <dbReference type="ARBA" id="ARBA00024360"/>
    </source>
</evidence>
<evidence type="ECO:0000256" key="9">
    <source>
        <dbReference type="ARBA" id="ARBA00048109"/>
    </source>
</evidence>
<dbReference type="InterPro" id="IPR004255">
    <property type="entry name" value="O-acyltransferase_WSD1_N"/>
</dbReference>
<dbReference type="GO" id="GO:0005783">
    <property type="term" value="C:endoplasmic reticulum"/>
    <property type="evidence" value="ECO:0007669"/>
    <property type="project" value="UniProtKB-SubCell"/>
</dbReference>
<evidence type="ECO:0000256" key="11">
    <source>
        <dbReference type="SAM" id="Phobius"/>
    </source>
</evidence>
<keyword evidence="5" id="KW-0256">Endoplasmic reticulum</keyword>
<dbReference type="SUPFAM" id="SSF52777">
    <property type="entry name" value="CoA-dependent acyltransferases"/>
    <property type="match status" value="1"/>
</dbReference>
<feature type="compositionally biased region" description="Basic and acidic residues" evidence="10">
    <location>
        <begin position="12"/>
        <end position="22"/>
    </location>
</feature>
<feature type="domain" description="O-acyltransferase WSD1-like N-terminal" evidence="12">
    <location>
        <begin position="85"/>
        <end position="276"/>
    </location>
</feature>
<evidence type="ECO:0000313" key="15">
    <source>
        <dbReference type="Proteomes" id="UP000886520"/>
    </source>
</evidence>
<evidence type="ECO:0000256" key="2">
    <source>
        <dbReference type="ARBA" id="ARBA00004771"/>
    </source>
</evidence>
<organism evidence="14 15">
    <name type="scientific">Adiantum capillus-veneris</name>
    <name type="common">Maidenhair fern</name>
    <dbReference type="NCBI Taxonomy" id="13818"/>
    <lineage>
        <taxon>Eukaryota</taxon>
        <taxon>Viridiplantae</taxon>
        <taxon>Streptophyta</taxon>
        <taxon>Embryophyta</taxon>
        <taxon>Tracheophyta</taxon>
        <taxon>Polypodiopsida</taxon>
        <taxon>Polypodiidae</taxon>
        <taxon>Polypodiales</taxon>
        <taxon>Pteridineae</taxon>
        <taxon>Pteridaceae</taxon>
        <taxon>Vittarioideae</taxon>
        <taxon>Adiantum</taxon>
    </lineage>
</organism>
<dbReference type="EMBL" id="JABFUD020000024">
    <property type="protein sequence ID" value="KAI5060072.1"/>
    <property type="molecule type" value="Genomic_DNA"/>
</dbReference>
<evidence type="ECO:0008006" key="16">
    <source>
        <dbReference type="Google" id="ProtNLM"/>
    </source>
</evidence>
<evidence type="ECO:0000256" key="1">
    <source>
        <dbReference type="ARBA" id="ARBA00004240"/>
    </source>
</evidence>
<keyword evidence="15" id="KW-1185">Reference proteome</keyword>
<comment type="pathway">
    <text evidence="3">Lipid metabolism.</text>
</comment>
<evidence type="ECO:0000256" key="10">
    <source>
        <dbReference type="SAM" id="MobiDB-lite"/>
    </source>
</evidence>
<dbReference type="Gene3D" id="3.30.559.10">
    <property type="entry name" value="Chloramphenicol acetyltransferase-like domain"/>
    <property type="match status" value="1"/>
</dbReference>
<evidence type="ECO:0000259" key="13">
    <source>
        <dbReference type="Pfam" id="PF06974"/>
    </source>
</evidence>
<comment type="similarity">
    <text evidence="7">In the N-terminal section; belongs to the long-chain O-acyltransferase family.</text>
</comment>
<keyword evidence="4" id="KW-0808">Transferase</keyword>
<dbReference type="Pfam" id="PF06974">
    <property type="entry name" value="WS_DGAT_C"/>
    <property type="match status" value="1"/>
</dbReference>
<accession>A0A9D4U2S4</accession>
<feature type="transmembrane region" description="Helical" evidence="11">
    <location>
        <begin position="205"/>
        <end position="231"/>
    </location>
</feature>
<keyword evidence="11" id="KW-0812">Transmembrane</keyword>
<protein>
    <recommendedName>
        <fullName evidence="16">Diacylglycerol O-acyltransferase</fullName>
    </recommendedName>
</protein>
<dbReference type="GO" id="GO:0005886">
    <property type="term" value="C:plasma membrane"/>
    <property type="evidence" value="ECO:0007669"/>
    <property type="project" value="TreeGrafter"/>
</dbReference>
<feature type="region of interest" description="Disordered" evidence="10">
    <location>
        <begin position="1"/>
        <end position="26"/>
    </location>
</feature>
<keyword evidence="6" id="KW-0012">Acyltransferase</keyword>
<dbReference type="GO" id="GO:0004144">
    <property type="term" value="F:diacylglycerol O-acyltransferase activity"/>
    <property type="evidence" value="ECO:0007669"/>
    <property type="project" value="UniProtKB-EC"/>
</dbReference>
<evidence type="ECO:0000256" key="4">
    <source>
        <dbReference type="ARBA" id="ARBA00022679"/>
    </source>
</evidence>
<dbReference type="InterPro" id="IPR009721">
    <property type="entry name" value="O-acyltransferase_WSD1_C"/>
</dbReference>
<feature type="compositionally biased region" description="Basic residues" evidence="10">
    <location>
        <begin position="1"/>
        <end position="11"/>
    </location>
</feature>
<dbReference type="InterPro" id="IPR023213">
    <property type="entry name" value="CAT-like_dom_sf"/>
</dbReference>
<sequence length="485" mass="53725">MAAKLRPIRTKLIKDPSDHDSDGDGIDEPVTPAGSLFFNSGFNLHILVILGFKSPININNFKAGLRDTILKHKRFCSIIKENDKGELYWVPTPVNLDDHIVIVESDNADVGSLTFVEDYTAKLAQSLPLDPSRPLFEFHIVKAKLGDAAENLIFRVHHAVGDGTSLMSLLLACTRKANQPDSLPTLPTLAHKSPRKHTVFEALGVYLWSFLVILWLTFLDICSLLATMLWLEDSQTPLKGYAGIERLQRRLAHKTVSMDDIQLVKEATHGTVNDVVFGMIAAGMSRYLQQSGSTKTQMAHLRVRACALVNTRKSPGLQELKSMMAGGSQARWGNNMGYIILPVPLLPGESPLNYVYKAKTIIDKKKLSLGAAFSYISGKILIRLIGSEVPKRLTYNCTLHTTFAFSNVFGPLEEIELFGHPVTHIIPTVAGQPQALCVHVQSYMGKVTLVVSSAKDIIPDPDRLCQYMVCALEDMKKMLPPRKEE</sequence>
<dbReference type="OrthoDB" id="619536at2759"/>
<evidence type="ECO:0000256" key="5">
    <source>
        <dbReference type="ARBA" id="ARBA00022824"/>
    </source>
</evidence>
<keyword evidence="11" id="KW-1133">Transmembrane helix</keyword>
<dbReference type="GO" id="GO:0019432">
    <property type="term" value="P:triglyceride biosynthetic process"/>
    <property type="evidence" value="ECO:0007669"/>
    <property type="project" value="TreeGrafter"/>
</dbReference>